<dbReference type="SUPFAM" id="SSF57903">
    <property type="entry name" value="FYVE/PHD zinc finger"/>
    <property type="match status" value="1"/>
</dbReference>
<dbReference type="InterPro" id="IPR023393">
    <property type="entry name" value="START-like_dom_sf"/>
</dbReference>
<evidence type="ECO:0000256" key="1">
    <source>
        <dbReference type="ARBA" id="ARBA00022723"/>
    </source>
</evidence>
<dbReference type="InterPro" id="IPR013083">
    <property type="entry name" value="Znf_RING/FYVE/PHD"/>
</dbReference>
<accession>A0AAD5MA48</accession>
<dbReference type="Gene3D" id="3.30.530.20">
    <property type="match status" value="1"/>
</dbReference>
<dbReference type="EMBL" id="JAKCXM010000160">
    <property type="protein sequence ID" value="KAJ0400216.1"/>
    <property type="molecule type" value="Genomic_DNA"/>
</dbReference>
<dbReference type="CDD" id="cd00065">
    <property type="entry name" value="FYVE_like_SF"/>
    <property type="match status" value="1"/>
</dbReference>
<organism evidence="7 8">
    <name type="scientific">Pythium insidiosum</name>
    <name type="common">Pythiosis disease agent</name>
    <dbReference type="NCBI Taxonomy" id="114742"/>
    <lineage>
        <taxon>Eukaryota</taxon>
        <taxon>Sar</taxon>
        <taxon>Stramenopiles</taxon>
        <taxon>Oomycota</taxon>
        <taxon>Peronosporomycetes</taxon>
        <taxon>Pythiales</taxon>
        <taxon>Pythiaceae</taxon>
        <taxon>Pythium</taxon>
    </lineage>
</organism>
<dbReference type="InterPro" id="IPR017455">
    <property type="entry name" value="Znf_FYVE-rel"/>
</dbReference>
<feature type="domain" description="FYVE-type" evidence="6">
    <location>
        <begin position="312"/>
        <end position="377"/>
    </location>
</feature>
<dbReference type="PROSITE" id="PS50178">
    <property type="entry name" value="ZF_FYVE"/>
    <property type="match status" value="1"/>
</dbReference>
<feature type="compositionally biased region" description="Polar residues" evidence="5">
    <location>
        <begin position="581"/>
        <end position="590"/>
    </location>
</feature>
<feature type="compositionally biased region" description="Pro residues" evidence="5">
    <location>
        <begin position="702"/>
        <end position="731"/>
    </location>
</feature>
<evidence type="ECO:0000256" key="2">
    <source>
        <dbReference type="ARBA" id="ARBA00022771"/>
    </source>
</evidence>
<evidence type="ECO:0000259" key="6">
    <source>
        <dbReference type="PROSITE" id="PS50178"/>
    </source>
</evidence>
<keyword evidence="2 4" id="KW-0863">Zinc-finger</keyword>
<reference evidence="7" key="1">
    <citation type="submission" date="2021-12" db="EMBL/GenBank/DDBJ databases">
        <title>Prjna785345.</title>
        <authorList>
            <person name="Rujirawat T."/>
            <person name="Krajaejun T."/>
        </authorList>
    </citation>
    <scope>NUCLEOTIDE SEQUENCE</scope>
    <source>
        <strain evidence="7">Pi057C3</strain>
    </source>
</reference>
<evidence type="ECO:0000256" key="5">
    <source>
        <dbReference type="SAM" id="MobiDB-lite"/>
    </source>
</evidence>
<gene>
    <name evidence="7" type="ORF">P43SY_009533</name>
</gene>
<keyword evidence="1" id="KW-0479">Metal-binding</keyword>
<feature type="region of interest" description="Disordered" evidence="5">
    <location>
        <begin position="541"/>
        <end position="664"/>
    </location>
</feature>
<sequence length="731" mass="80461">MAIDRFPVDERALPRATIPAQRLEDWKALAHEEITRALSHPHSWYNAFREQLRDGFSSLTERPQLQSYVRSVPKSSDKDVLVRATLENTTLDDIVQGAYADTTFDVRCVSAHLYEDAFLDAALLQVHETQTVDDPMHFVGVKWLAFRSPAPSVVASRDFVYFSYEGSAIDRHGQRVVFRFLRTMPMDDDWVDSSRLPPLVRGKLSNVHIYRQDGTRVVVLTRAMQSNAGNMPSWVVTKTISFMYPGISNMETIANARAIVNQGLSRLVTLRQSSRSTSSVSSSSSGGFHLSLLSSSSSSSSAAAFRPGASHHTATSACSVCYHKFSLTRSKRTCQGCTRTVCKRCTHAMFFFDETKQVSTTGVARLRFCFNCTRQARQDAISSRHDSELGSARSAGPAARYGFSSATTTPVSARSAVPRELAHNETFLALHDFEGDDIYDIDADSSDDEEADLVDDGFDIDEIEIIRDSERIPKAGLGASKVSATRIEVPDPRSVDELDDLDDIREFMSSEILDSDDYSISGSFDCGPDGASSIIKHYAYDDDEEDEAEEEEEVQDTFVPMTPPSPVRMLSPPPRSPSDARIQSFSSSMSPMRANEKSARPQGVPGSPVKPPSLSLGQLDSPTEAEAEAQMPTTKNRSAPNLLSYGATKRTNRPGGAGIAPLRPGLHRAASMDPRMHQQDLSATFRLRLKLHDSMPRGARPQPLPSPSSEPQTPSPQPQQQSPPPITSFLI</sequence>
<dbReference type="GO" id="GO:0008270">
    <property type="term" value="F:zinc ion binding"/>
    <property type="evidence" value="ECO:0007669"/>
    <property type="project" value="UniProtKB-KW"/>
</dbReference>
<dbReference type="InterPro" id="IPR052727">
    <property type="entry name" value="Rab4/Rab5_effector"/>
</dbReference>
<dbReference type="Gene3D" id="3.30.40.10">
    <property type="entry name" value="Zinc/RING finger domain, C3HC4 (zinc finger)"/>
    <property type="match status" value="1"/>
</dbReference>
<dbReference type="PANTHER" id="PTHR13510:SF44">
    <property type="entry name" value="RABENOSYN-5"/>
    <property type="match status" value="1"/>
</dbReference>
<comment type="caution">
    <text evidence="7">The sequence shown here is derived from an EMBL/GenBank/DDBJ whole genome shotgun (WGS) entry which is preliminary data.</text>
</comment>
<dbReference type="PANTHER" id="PTHR13510">
    <property type="entry name" value="FYVE-FINGER-CONTAINING RAB5 EFFECTOR PROTEIN RABENOSYN-5-RELATED"/>
    <property type="match status" value="1"/>
</dbReference>
<evidence type="ECO:0000256" key="4">
    <source>
        <dbReference type="PROSITE-ProRule" id="PRU00091"/>
    </source>
</evidence>
<evidence type="ECO:0000313" key="7">
    <source>
        <dbReference type="EMBL" id="KAJ0400216.1"/>
    </source>
</evidence>
<feature type="region of interest" description="Disordered" evidence="5">
    <location>
        <begin position="688"/>
        <end position="731"/>
    </location>
</feature>
<keyword evidence="3" id="KW-0862">Zinc</keyword>
<feature type="compositionally biased region" description="Acidic residues" evidence="5">
    <location>
        <begin position="541"/>
        <end position="555"/>
    </location>
</feature>
<feature type="compositionally biased region" description="Polar residues" evidence="5">
    <location>
        <begin position="631"/>
        <end position="641"/>
    </location>
</feature>
<keyword evidence="8" id="KW-1185">Reference proteome</keyword>
<dbReference type="Proteomes" id="UP001209570">
    <property type="component" value="Unassembled WGS sequence"/>
</dbReference>
<dbReference type="InterPro" id="IPR011011">
    <property type="entry name" value="Znf_FYVE_PHD"/>
</dbReference>
<dbReference type="AlphaFoldDB" id="A0AAD5MA48"/>
<feature type="region of interest" description="Disordered" evidence="5">
    <location>
        <begin position="383"/>
        <end position="404"/>
    </location>
</feature>
<evidence type="ECO:0000256" key="3">
    <source>
        <dbReference type="ARBA" id="ARBA00022833"/>
    </source>
</evidence>
<name>A0AAD5MA48_PYTIN</name>
<feature type="compositionally biased region" description="Pro residues" evidence="5">
    <location>
        <begin position="561"/>
        <end position="576"/>
    </location>
</feature>
<protein>
    <recommendedName>
        <fullName evidence="6">FYVE-type domain-containing protein</fullName>
    </recommendedName>
</protein>
<proteinExistence type="predicted"/>
<evidence type="ECO:0000313" key="8">
    <source>
        <dbReference type="Proteomes" id="UP001209570"/>
    </source>
</evidence>